<organism evidence="2 3">
    <name type="scientific">Cucumis melo var. makuwa</name>
    <name type="common">Oriental melon</name>
    <dbReference type="NCBI Taxonomy" id="1194695"/>
    <lineage>
        <taxon>Eukaryota</taxon>
        <taxon>Viridiplantae</taxon>
        <taxon>Streptophyta</taxon>
        <taxon>Embryophyta</taxon>
        <taxon>Tracheophyta</taxon>
        <taxon>Spermatophyta</taxon>
        <taxon>Magnoliopsida</taxon>
        <taxon>eudicotyledons</taxon>
        <taxon>Gunneridae</taxon>
        <taxon>Pentapetalae</taxon>
        <taxon>rosids</taxon>
        <taxon>fabids</taxon>
        <taxon>Cucurbitales</taxon>
        <taxon>Cucurbitaceae</taxon>
        <taxon>Benincaseae</taxon>
        <taxon>Cucumis</taxon>
    </lineage>
</organism>
<protein>
    <submittedName>
        <fullName evidence="2">Protein Ycf2-like</fullName>
    </submittedName>
</protein>
<reference evidence="2 3" key="1">
    <citation type="submission" date="2019-08" db="EMBL/GenBank/DDBJ databases">
        <title>Draft genome sequences of two oriental melons (Cucumis melo L. var makuwa).</title>
        <authorList>
            <person name="Kwon S.-Y."/>
        </authorList>
    </citation>
    <scope>NUCLEOTIDE SEQUENCE [LARGE SCALE GENOMIC DNA]</scope>
    <source>
        <strain evidence="3">cv. SW 3</strain>
        <tissue evidence="2">Leaf</tissue>
    </source>
</reference>
<name>A0A5A7TUR2_CUCMM</name>
<evidence type="ECO:0000313" key="2">
    <source>
        <dbReference type="EMBL" id="KAA0044979.1"/>
    </source>
</evidence>
<proteinExistence type="predicted"/>
<feature type="region of interest" description="Disordered" evidence="1">
    <location>
        <begin position="73"/>
        <end position="151"/>
    </location>
</feature>
<feature type="compositionally biased region" description="Acidic residues" evidence="1">
    <location>
        <begin position="73"/>
        <end position="86"/>
    </location>
</feature>
<sequence length="151" mass="16928">MLATPNEVGMSYFVPFLEAKKDILKEAEDELRKIYNSDCVGHVSLNRGMPFTSQIDGLTRMGARMFKEHLDKVEEDQEEDEVEDLNLDSSNPTMLSKRDDNEDKDGKGLMDGSRTQTSKGQAGGQPRMAKSGTPPIAKDEDRSPYKVKKKN</sequence>
<dbReference type="EMBL" id="SSTE01014791">
    <property type="protein sequence ID" value="KAA0044979.1"/>
    <property type="molecule type" value="Genomic_DNA"/>
</dbReference>
<evidence type="ECO:0000313" key="3">
    <source>
        <dbReference type="Proteomes" id="UP000321393"/>
    </source>
</evidence>
<dbReference type="Proteomes" id="UP000321393">
    <property type="component" value="Unassembled WGS sequence"/>
</dbReference>
<feature type="compositionally biased region" description="Basic and acidic residues" evidence="1">
    <location>
        <begin position="96"/>
        <end position="108"/>
    </location>
</feature>
<dbReference type="AlphaFoldDB" id="A0A5A7TUR2"/>
<gene>
    <name evidence="2" type="ORF">E6C27_scaffold74G002870</name>
</gene>
<comment type="caution">
    <text evidence="2">The sequence shown here is derived from an EMBL/GenBank/DDBJ whole genome shotgun (WGS) entry which is preliminary data.</text>
</comment>
<accession>A0A5A7TUR2</accession>
<evidence type="ECO:0000256" key="1">
    <source>
        <dbReference type="SAM" id="MobiDB-lite"/>
    </source>
</evidence>
<dbReference type="OrthoDB" id="1075817at2759"/>